<dbReference type="Proteomes" id="UP000641152">
    <property type="component" value="Unassembled WGS sequence"/>
</dbReference>
<keyword evidence="2" id="KW-1185">Reference proteome</keyword>
<name>A0ABR9DI46_9GAMM</name>
<evidence type="ECO:0000313" key="1">
    <source>
        <dbReference type="EMBL" id="MBD9362778.1"/>
    </source>
</evidence>
<sequence length="75" mass="7880">MRSAIAAAEAETATECRIKSAIAAEAAKIPGSSRNQCRKLIDALGCLFLELAIEMLEPVACPYCGNQDVQGGSHD</sequence>
<dbReference type="EMBL" id="JACXST010000003">
    <property type="protein sequence ID" value="MBD9362778.1"/>
    <property type="molecule type" value="Genomic_DNA"/>
</dbReference>
<accession>A0ABR9DI46</accession>
<dbReference type="RefSeq" id="WP_192395522.1">
    <property type="nucleotide sequence ID" value="NZ_CAJHIU010000003.1"/>
</dbReference>
<evidence type="ECO:0000313" key="2">
    <source>
        <dbReference type="Proteomes" id="UP000641152"/>
    </source>
</evidence>
<protein>
    <submittedName>
        <fullName evidence="1">Uncharacterized protein</fullName>
    </submittedName>
</protein>
<gene>
    <name evidence="1" type="ORF">EBB_20155</name>
</gene>
<reference evidence="1 2" key="1">
    <citation type="submission" date="2020-09" db="EMBL/GenBank/DDBJ databases">
        <title>Methylomonas albis sp. nov. and Methylomonas fluvii sp. nov.: Two cold-adapted methanotrophs from the River Elbe and an amended description of Methylovulum psychrotolerans strain Eb1.</title>
        <authorList>
            <person name="Bussmann I.K."/>
            <person name="Klings K.-W."/>
            <person name="Warnstedt J."/>
            <person name="Hoppert M."/>
            <person name="Saborowski A."/>
            <person name="Horn F."/>
            <person name="Liebner S."/>
        </authorList>
    </citation>
    <scope>NUCLEOTIDE SEQUENCE [LARGE SCALE GENOMIC DNA]</scope>
    <source>
        <strain evidence="1 2">EbB</strain>
    </source>
</reference>
<comment type="caution">
    <text evidence="1">The sequence shown here is derived from an EMBL/GenBank/DDBJ whole genome shotgun (WGS) entry which is preliminary data.</text>
</comment>
<organism evidence="1 2">
    <name type="scientific">Methylomonas fluvii</name>
    <dbReference type="NCBI Taxonomy" id="1854564"/>
    <lineage>
        <taxon>Bacteria</taxon>
        <taxon>Pseudomonadati</taxon>
        <taxon>Pseudomonadota</taxon>
        <taxon>Gammaproteobacteria</taxon>
        <taxon>Methylococcales</taxon>
        <taxon>Methylococcaceae</taxon>
        <taxon>Methylomonas</taxon>
    </lineage>
</organism>
<proteinExistence type="predicted"/>